<dbReference type="InterPro" id="IPR023296">
    <property type="entry name" value="Glyco_hydro_beta-prop_sf"/>
</dbReference>
<proteinExistence type="predicted"/>
<dbReference type="Gene3D" id="2.115.10.20">
    <property type="entry name" value="Glycosyl hydrolase domain, family 43"/>
    <property type="match status" value="1"/>
</dbReference>
<dbReference type="EMBL" id="JAENII010000001">
    <property type="protein sequence ID" value="MBK1825544.1"/>
    <property type="molecule type" value="Genomic_DNA"/>
</dbReference>
<name>A0A934VCS6_9BACT</name>
<gene>
    <name evidence="2" type="ORF">JIN81_00810</name>
</gene>
<feature type="signal peptide" evidence="1">
    <location>
        <begin position="1"/>
        <end position="23"/>
    </location>
</feature>
<keyword evidence="3" id="KW-1185">Reference proteome</keyword>
<evidence type="ECO:0000256" key="1">
    <source>
        <dbReference type="SAM" id="SignalP"/>
    </source>
</evidence>
<comment type="caution">
    <text evidence="2">The sequence shown here is derived from an EMBL/GenBank/DDBJ whole genome shotgun (WGS) entry which is preliminary data.</text>
</comment>
<accession>A0A934VCS6</accession>
<protein>
    <submittedName>
        <fullName evidence="2">Uncharacterized protein</fullName>
    </submittedName>
</protein>
<organism evidence="2 3">
    <name type="scientific">Haloferula rosea</name>
    <dbReference type="NCBI Taxonomy" id="490093"/>
    <lineage>
        <taxon>Bacteria</taxon>
        <taxon>Pseudomonadati</taxon>
        <taxon>Verrucomicrobiota</taxon>
        <taxon>Verrucomicrobiia</taxon>
        <taxon>Verrucomicrobiales</taxon>
        <taxon>Verrucomicrobiaceae</taxon>
        <taxon>Haloferula</taxon>
    </lineage>
</organism>
<dbReference type="SUPFAM" id="SSF75005">
    <property type="entry name" value="Arabinanase/levansucrase/invertase"/>
    <property type="match status" value="2"/>
</dbReference>
<sequence length="520" mass="57681">MMKTSKSPTLALLVLGLPGACFAEDEAKTWTIASQDEWKANLSHQEGLEIADGQASPSGEKAVYQSKLRIFSEKRQAGKITLSQSPAWQNWEDAGNIGPANASNAPVFLRMGPQNYWIFAAYGREKQTKGAGLPATLEGFDMPLLTSSYPNQFIAPGGLTKRKAGYHGWQSRDMLNWVYHGQVTARGCVTTAELVDGKAYIYYDYPNDQDPHLVIEEDLIDGVAGKDMGMAFADPSHGSDCAVIRDLEGRFHLIYEDWSPIDASKHAWDSPLAGHAVSEDGKGGFRIVEPAVDERTNPTGKFGEYFHPHWYRTAPEKFPGKVVTQSIPQHRIKEGEVRSVAEYEIHEPEQNAYGDWSAISIGGQYYLFCDFDPAGGHGKQAMSVAWFTSSDINKPFTFCGNIGQGHPDPDIMFAEGMFYLITQTNQDFVSPGPWVDGVEVRVGVDTDKDGSVDKWTEWQSVSERYEAIPGFAKQVAKTPAQLDLDDLPEGYGFQFELRLTDTTENESKPILDQVQLHFEP</sequence>
<dbReference type="Proteomes" id="UP000658278">
    <property type="component" value="Unassembled WGS sequence"/>
</dbReference>
<dbReference type="AlphaFoldDB" id="A0A934VCS6"/>
<feature type="chain" id="PRO_5037921473" evidence="1">
    <location>
        <begin position="24"/>
        <end position="520"/>
    </location>
</feature>
<evidence type="ECO:0000313" key="3">
    <source>
        <dbReference type="Proteomes" id="UP000658278"/>
    </source>
</evidence>
<reference evidence="2" key="1">
    <citation type="submission" date="2021-01" db="EMBL/GenBank/DDBJ databases">
        <title>Modified the classification status of verrucomicrobia.</title>
        <authorList>
            <person name="Feng X."/>
        </authorList>
    </citation>
    <scope>NUCLEOTIDE SEQUENCE</scope>
    <source>
        <strain evidence="2">KCTC 22201</strain>
    </source>
</reference>
<keyword evidence="1" id="KW-0732">Signal</keyword>
<evidence type="ECO:0000313" key="2">
    <source>
        <dbReference type="EMBL" id="MBK1825544.1"/>
    </source>
</evidence>